<proteinExistence type="predicted"/>
<sequence length="32" mass="3831">MVHCWFSTLNIWKFMVPLASITIPQPSWRVLK</sequence>
<organism evidence="1">
    <name type="scientific">Rhizophora mucronata</name>
    <name type="common">Asiatic mangrove</name>
    <dbReference type="NCBI Taxonomy" id="61149"/>
    <lineage>
        <taxon>Eukaryota</taxon>
        <taxon>Viridiplantae</taxon>
        <taxon>Streptophyta</taxon>
        <taxon>Embryophyta</taxon>
        <taxon>Tracheophyta</taxon>
        <taxon>Spermatophyta</taxon>
        <taxon>Magnoliopsida</taxon>
        <taxon>eudicotyledons</taxon>
        <taxon>Gunneridae</taxon>
        <taxon>Pentapetalae</taxon>
        <taxon>rosids</taxon>
        <taxon>fabids</taxon>
        <taxon>Malpighiales</taxon>
        <taxon>Rhizophoraceae</taxon>
        <taxon>Rhizophora</taxon>
    </lineage>
</organism>
<evidence type="ECO:0000313" key="1">
    <source>
        <dbReference type="EMBL" id="MBX60219.1"/>
    </source>
</evidence>
<dbReference type="AlphaFoldDB" id="A0A2P2PZV0"/>
<accession>A0A2P2PZV0</accession>
<name>A0A2P2PZV0_RHIMU</name>
<protein>
    <submittedName>
        <fullName evidence="1">Uncharacterized protein</fullName>
    </submittedName>
</protein>
<dbReference type="EMBL" id="GGEC01079735">
    <property type="protein sequence ID" value="MBX60219.1"/>
    <property type="molecule type" value="Transcribed_RNA"/>
</dbReference>
<reference evidence="1" key="1">
    <citation type="submission" date="2018-02" db="EMBL/GenBank/DDBJ databases">
        <title>Rhizophora mucronata_Transcriptome.</title>
        <authorList>
            <person name="Meera S.P."/>
            <person name="Sreeshan A."/>
            <person name="Augustine A."/>
        </authorList>
    </citation>
    <scope>NUCLEOTIDE SEQUENCE</scope>
    <source>
        <tissue evidence="1">Leaf</tissue>
    </source>
</reference>